<evidence type="ECO:0000256" key="4">
    <source>
        <dbReference type="ARBA" id="ARBA00022679"/>
    </source>
</evidence>
<comment type="function">
    <text evidence="6">Methylates ribosomal protein L11.</text>
</comment>
<keyword evidence="3 6" id="KW-0489">Methyltransferase</keyword>
<dbReference type="NCBIfam" id="TIGR00406">
    <property type="entry name" value="prmA"/>
    <property type="match status" value="1"/>
</dbReference>
<dbReference type="InterPro" id="IPR050078">
    <property type="entry name" value="Ribosomal_L11_MeTrfase_PrmA"/>
</dbReference>
<comment type="subcellular location">
    <subcellularLocation>
        <location evidence="6">Cytoplasm</location>
    </subcellularLocation>
</comment>
<evidence type="ECO:0000313" key="8">
    <source>
        <dbReference type="Proteomes" id="UP000198461"/>
    </source>
</evidence>
<comment type="similarity">
    <text evidence="1 6">Belongs to the methyltransferase superfamily. PrmA family.</text>
</comment>
<gene>
    <name evidence="6" type="primary">prmA</name>
    <name evidence="7" type="ORF">SAMN05443662_1288</name>
</gene>
<keyword evidence="5 6" id="KW-0949">S-adenosyl-L-methionine</keyword>
<evidence type="ECO:0000256" key="2">
    <source>
        <dbReference type="ARBA" id="ARBA00022490"/>
    </source>
</evidence>
<dbReference type="PANTHER" id="PTHR43648:SF1">
    <property type="entry name" value="ELECTRON TRANSFER FLAVOPROTEIN BETA SUBUNIT LYSINE METHYLTRANSFERASE"/>
    <property type="match status" value="1"/>
</dbReference>
<dbReference type="InterPro" id="IPR029063">
    <property type="entry name" value="SAM-dependent_MTases_sf"/>
</dbReference>
<evidence type="ECO:0000256" key="5">
    <source>
        <dbReference type="ARBA" id="ARBA00022691"/>
    </source>
</evidence>
<accession>A0A1N6GCX1</accession>
<dbReference type="PIRSF" id="PIRSF000401">
    <property type="entry name" value="RPL11_MTase"/>
    <property type="match status" value="1"/>
</dbReference>
<dbReference type="CDD" id="cd02440">
    <property type="entry name" value="AdoMet_MTases"/>
    <property type="match status" value="1"/>
</dbReference>
<dbReference type="AlphaFoldDB" id="A0A1N6GCX1"/>
<feature type="binding site" evidence="6">
    <location>
        <position position="188"/>
    </location>
    <ligand>
        <name>S-adenosyl-L-methionine</name>
        <dbReference type="ChEBI" id="CHEBI:59789"/>
    </ligand>
</feature>
<keyword evidence="2 6" id="KW-0963">Cytoplasm</keyword>
<keyword evidence="8" id="KW-1185">Reference proteome</keyword>
<dbReference type="STRING" id="364032.SAMN05443662_1288"/>
<dbReference type="PANTHER" id="PTHR43648">
    <property type="entry name" value="ELECTRON TRANSFER FLAVOPROTEIN BETA SUBUNIT LYSINE METHYLTRANSFERASE"/>
    <property type="match status" value="1"/>
</dbReference>
<dbReference type="HAMAP" id="MF_00735">
    <property type="entry name" value="Methyltr_PrmA"/>
    <property type="match status" value="1"/>
</dbReference>
<dbReference type="RefSeq" id="WP_074201572.1">
    <property type="nucleotide sequence ID" value="NZ_FSRE01000003.1"/>
</dbReference>
<feature type="binding site" evidence="6">
    <location>
        <position position="166"/>
    </location>
    <ligand>
        <name>S-adenosyl-L-methionine</name>
        <dbReference type="ChEBI" id="CHEBI:59789"/>
    </ligand>
</feature>
<keyword evidence="7" id="KW-0689">Ribosomal protein</keyword>
<dbReference type="Pfam" id="PF06325">
    <property type="entry name" value="PrmA"/>
    <property type="match status" value="1"/>
</dbReference>
<dbReference type="EMBL" id="FSRE01000003">
    <property type="protein sequence ID" value="SIO05336.1"/>
    <property type="molecule type" value="Genomic_DNA"/>
</dbReference>
<organism evidence="7 8">
    <name type="scientific">Sulfurivirga caldicuralii</name>
    <dbReference type="NCBI Taxonomy" id="364032"/>
    <lineage>
        <taxon>Bacteria</taxon>
        <taxon>Pseudomonadati</taxon>
        <taxon>Pseudomonadota</taxon>
        <taxon>Gammaproteobacteria</taxon>
        <taxon>Thiotrichales</taxon>
        <taxon>Piscirickettsiaceae</taxon>
        <taxon>Sulfurivirga</taxon>
    </lineage>
</organism>
<dbReference type="Gene3D" id="3.40.50.150">
    <property type="entry name" value="Vaccinia Virus protein VP39"/>
    <property type="match status" value="1"/>
</dbReference>
<reference evidence="7 8" key="1">
    <citation type="submission" date="2016-11" db="EMBL/GenBank/DDBJ databases">
        <authorList>
            <person name="Jaros S."/>
            <person name="Januszkiewicz K."/>
            <person name="Wedrychowicz H."/>
        </authorList>
    </citation>
    <scope>NUCLEOTIDE SEQUENCE [LARGE SCALE GENOMIC DNA]</scope>
    <source>
        <strain evidence="7 8">DSM 17737</strain>
    </source>
</reference>
<dbReference type="EC" id="2.1.1.-" evidence="6"/>
<evidence type="ECO:0000313" key="7">
    <source>
        <dbReference type="EMBL" id="SIO05336.1"/>
    </source>
</evidence>
<evidence type="ECO:0000256" key="1">
    <source>
        <dbReference type="ARBA" id="ARBA00009741"/>
    </source>
</evidence>
<feature type="binding site" evidence="6">
    <location>
        <position position="230"/>
    </location>
    <ligand>
        <name>S-adenosyl-L-methionine</name>
        <dbReference type="ChEBI" id="CHEBI:59789"/>
    </ligand>
</feature>
<keyword evidence="4 6" id="KW-0808">Transferase</keyword>
<protein>
    <recommendedName>
        <fullName evidence="6">Ribosomal protein L11 methyltransferase</fullName>
        <shortName evidence="6">L11 Mtase</shortName>
        <ecNumber evidence="6">2.1.1.-</ecNumber>
    </recommendedName>
</protein>
<dbReference type="OrthoDB" id="9785995at2"/>
<feature type="binding site" evidence="6">
    <location>
        <position position="145"/>
    </location>
    <ligand>
        <name>S-adenosyl-L-methionine</name>
        <dbReference type="ChEBI" id="CHEBI:59789"/>
    </ligand>
</feature>
<dbReference type="GO" id="GO:0032259">
    <property type="term" value="P:methylation"/>
    <property type="evidence" value="ECO:0007669"/>
    <property type="project" value="UniProtKB-KW"/>
</dbReference>
<dbReference type="InterPro" id="IPR004498">
    <property type="entry name" value="Ribosomal_PrmA_MeTrfase"/>
</dbReference>
<dbReference type="GO" id="GO:0016279">
    <property type="term" value="F:protein-lysine N-methyltransferase activity"/>
    <property type="evidence" value="ECO:0007669"/>
    <property type="project" value="TreeGrafter"/>
</dbReference>
<dbReference type="SUPFAM" id="SSF53335">
    <property type="entry name" value="S-adenosyl-L-methionine-dependent methyltransferases"/>
    <property type="match status" value="1"/>
</dbReference>
<sequence length="295" mass="31946">MSWIQITAQVPEAQVEPLSEALMAQGALSVTQAEGGGQEIFEPDLGTTPLWQQTHVTGLFSADVDGKAIVQALKHALPVLKDTPFKVEILEDKDWVRAWMDQFQPMRFGERLWIVPSWCEPPETDAVNLLLDPGMAFGTGTHPTTAMCLRWLDAHPPAGQQVIDYGCGSGVLAIAATKLGAQAVYGTDIDPQAILASEENARRNDVTIDFRLVKDFEAAPPQPADLVMANILAGPLKELAPTLAQHLKPGGSLILSGLLTEQAADLIQHYANHGIVLTLHDEQDNWTLLAGQKRG</sequence>
<comment type="catalytic activity">
    <reaction evidence="6">
        <text>L-lysyl-[protein] + 3 S-adenosyl-L-methionine = N(6),N(6),N(6)-trimethyl-L-lysyl-[protein] + 3 S-adenosyl-L-homocysteine + 3 H(+)</text>
        <dbReference type="Rhea" id="RHEA:54192"/>
        <dbReference type="Rhea" id="RHEA-COMP:9752"/>
        <dbReference type="Rhea" id="RHEA-COMP:13826"/>
        <dbReference type="ChEBI" id="CHEBI:15378"/>
        <dbReference type="ChEBI" id="CHEBI:29969"/>
        <dbReference type="ChEBI" id="CHEBI:57856"/>
        <dbReference type="ChEBI" id="CHEBI:59789"/>
        <dbReference type="ChEBI" id="CHEBI:61961"/>
    </reaction>
</comment>
<dbReference type="Proteomes" id="UP000198461">
    <property type="component" value="Unassembled WGS sequence"/>
</dbReference>
<evidence type="ECO:0000256" key="6">
    <source>
        <dbReference type="HAMAP-Rule" id="MF_00735"/>
    </source>
</evidence>
<proteinExistence type="inferred from homology"/>
<name>A0A1N6GCX1_9GAMM</name>
<keyword evidence="7" id="KW-0687">Ribonucleoprotein</keyword>
<dbReference type="GO" id="GO:0005829">
    <property type="term" value="C:cytosol"/>
    <property type="evidence" value="ECO:0007669"/>
    <property type="project" value="TreeGrafter"/>
</dbReference>
<evidence type="ECO:0000256" key="3">
    <source>
        <dbReference type="ARBA" id="ARBA00022603"/>
    </source>
</evidence>
<dbReference type="GO" id="GO:0005840">
    <property type="term" value="C:ribosome"/>
    <property type="evidence" value="ECO:0007669"/>
    <property type="project" value="UniProtKB-KW"/>
</dbReference>